<feature type="active site" description="Proton acceptor" evidence="3">
    <location>
        <position position="106"/>
    </location>
</feature>
<gene>
    <name evidence="3 4" type="primary">rpiA</name>
    <name evidence="4" type="ORF">HU830_02175</name>
</gene>
<evidence type="ECO:0000256" key="2">
    <source>
        <dbReference type="ARBA" id="ARBA00023235"/>
    </source>
</evidence>
<comment type="function">
    <text evidence="3">Catalyzes the reversible conversion of ribose-5-phosphate to ribulose 5-phosphate.</text>
</comment>
<feature type="binding site" evidence="3">
    <location>
        <position position="124"/>
    </location>
    <ligand>
        <name>substrate</name>
    </ligand>
</feature>
<dbReference type="Gene3D" id="3.30.70.260">
    <property type="match status" value="1"/>
</dbReference>
<evidence type="ECO:0000313" key="4">
    <source>
        <dbReference type="EMBL" id="NVY95997.1"/>
    </source>
</evidence>
<dbReference type="Pfam" id="PF06026">
    <property type="entry name" value="Rib_5-P_isom_A"/>
    <property type="match status" value="1"/>
</dbReference>
<dbReference type="CDD" id="cd01398">
    <property type="entry name" value="RPI_A"/>
    <property type="match status" value="1"/>
</dbReference>
<protein>
    <recommendedName>
        <fullName evidence="3">Ribose-5-phosphate isomerase A</fullName>
        <ecNumber evidence="3">5.3.1.6</ecNumber>
    </recommendedName>
    <alternativeName>
        <fullName evidence="3">Phosphoriboisomerase A</fullName>
        <shortName evidence="3">PRI</shortName>
    </alternativeName>
</protein>
<dbReference type="HAMAP" id="MF_00170">
    <property type="entry name" value="Rib_5P_isom_A"/>
    <property type="match status" value="1"/>
</dbReference>
<dbReference type="NCBIfam" id="NF001924">
    <property type="entry name" value="PRK00702.1"/>
    <property type="match status" value="1"/>
</dbReference>
<accession>A0A850R569</accession>
<dbReference type="FunFam" id="3.40.50.1360:FF:000001">
    <property type="entry name" value="Ribose-5-phosphate isomerase A"/>
    <property type="match status" value="1"/>
</dbReference>
<dbReference type="InterPro" id="IPR020672">
    <property type="entry name" value="Ribose5P_isomerase_typA_subgr"/>
</dbReference>
<dbReference type="RefSeq" id="WP_176942166.1">
    <property type="nucleotide sequence ID" value="NZ_JABZEC010000002.1"/>
</dbReference>
<comment type="subunit">
    <text evidence="3">Homodimer.</text>
</comment>
<feature type="binding site" evidence="3">
    <location>
        <begin position="84"/>
        <end position="87"/>
    </location>
    <ligand>
        <name>substrate</name>
    </ligand>
</feature>
<keyword evidence="5" id="KW-1185">Reference proteome</keyword>
<dbReference type="GO" id="GO:0004751">
    <property type="term" value="F:ribose-5-phosphate isomerase activity"/>
    <property type="evidence" value="ECO:0007669"/>
    <property type="project" value="UniProtKB-UniRule"/>
</dbReference>
<keyword evidence="2 3" id="KW-0413">Isomerase</keyword>
<evidence type="ECO:0000256" key="3">
    <source>
        <dbReference type="HAMAP-Rule" id="MF_00170"/>
    </source>
</evidence>
<dbReference type="InterPro" id="IPR037171">
    <property type="entry name" value="NagB/RpiA_transferase-like"/>
</dbReference>
<comment type="caution">
    <text evidence="4">The sequence shown here is derived from an EMBL/GenBank/DDBJ whole genome shotgun (WGS) entry which is preliminary data.</text>
</comment>
<dbReference type="UniPathway" id="UPA00115">
    <property type="reaction ID" value="UER00412"/>
</dbReference>
<dbReference type="SUPFAM" id="SSF100950">
    <property type="entry name" value="NagB/RpiA/CoA transferase-like"/>
    <property type="match status" value="1"/>
</dbReference>
<dbReference type="AlphaFoldDB" id="A0A850R569"/>
<dbReference type="GO" id="GO:0005829">
    <property type="term" value="C:cytosol"/>
    <property type="evidence" value="ECO:0007669"/>
    <property type="project" value="TreeGrafter"/>
</dbReference>
<dbReference type="EMBL" id="JABZEC010000002">
    <property type="protein sequence ID" value="NVY95997.1"/>
    <property type="molecule type" value="Genomic_DNA"/>
</dbReference>
<comment type="pathway">
    <text evidence="3">Carbohydrate degradation; pentose phosphate pathway; D-ribose 5-phosphate from D-ribulose 5-phosphate (non-oxidative stage): step 1/1.</text>
</comment>
<dbReference type="GO" id="GO:0009052">
    <property type="term" value="P:pentose-phosphate shunt, non-oxidative branch"/>
    <property type="evidence" value="ECO:0007669"/>
    <property type="project" value="UniProtKB-UniRule"/>
</dbReference>
<dbReference type="Gene3D" id="3.40.50.1360">
    <property type="match status" value="1"/>
</dbReference>
<organism evidence="4 5">
    <name type="scientific">Bombilactobacillus apium</name>
    <dbReference type="NCBI Taxonomy" id="2675299"/>
    <lineage>
        <taxon>Bacteria</taxon>
        <taxon>Bacillati</taxon>
        <taxon>Bacillota</taxon>
        <taxon>Bacilli</taxon>
        <taxon>Lactobacillales</taxon>
        <taxon>Lactobacillaceae</taxon>
        <taxon>Bombilactobacillus</taxon>
    </lineage>
</organism>
<dbReference type="PANTHER" id="PTHR11934:SF0">
    <property type="entry name" value="RIBOSE-5-PHOSPHATE ISOMERASE"/>
    <property type="match status" value="1"/>
</dbReference>
<dbReference type="GO" id="GO:0006014">
    <property type="term" value="P:D-ribose metabolic process"/>
    <property type="evidence" value="ECO:0007669"/>
    <property type="project" value="TreeGrafter"/>
</dbReference>
<proteinExistence type="inferred from homology"/>
<evidence type="ECO:0000313" key="5">
    <source>
        <dbReference type="Proteomes" id="UP000563523"/>
    </source>
</evidence>
<comment type="catalytic activity">
    <reaction evidence="1 3">
        <text>aldehydo-D-ribose 5-phosphate = D-ribulose 5-phosphate</text>
        <dbReference type="Rhea" id="RHEA:14657"/>
        <dbReference type="ChEBI" id="CHEBI:58121"/>
        <dbReference type="ChEBI" id="CHEBI:58273"/>
        <dbReference type="EC" id="5.3.1.6"/>
    </reaction>
</comment>
<feature type="binding site" evidence="3">
    <location>
        <begin position="28"/>
        <end position="31"/>
    </location>
    <ligand>
        <name>substrate</name>
    </ligand>
</feature>
<dbReference type="InterPro" id="IPR004788">
    <property type="entry name" value="Ribose5P_isomerase_type_A"/>
</dbReference>
<comment type="similarity">
    <text evidence="3">Belongs to the ribose 5-phosphate isomerase family.</text>
</comment>
<reference evidence="4 5" key="1">
    <citation type="submission" date="2020-06" db="EMBL/GenBank/DDBJ databases">
        <authorList>
            <person name="Kang J."/>
        </authorList>
    </citation>
    <scope>NUCLEOTIDE SEQUENCE [LARGE SCALE GENOMIC DNA]</scope>
    <source>
        <strain evidence="4 5">DCY120</strain>
    </source>
</reference>
<dbReference type="PANTHER" id="PTHR11934">
    <property type="entry name" value="RIBOSE-5-PHOSPHATE ISOMERASE"/>
    <property type="match status" value="1"/>
</dbReference>
<dbReference type="Proteomes" id="UP000563523">
    <property type="component" value="Unassembled WGS sequence"/>
</dbReference>
<dbReference type="NCBIfam" id="TIGR00021">
    <property type="entry name" value="rpiA"/>
    <property type="match status" value="1"/>
</dbReference>
<evidence type="ECO:0000256" key="1">
    <source>
        <dbReference type="ARBA" id="ARBA00001713"/>
    </source>
</evidence>
<name>A0A850R569_9LACO</name>
<dbReference type="SUPFAM" id="SSF75445">
    <property type="entry name" value="D-ribose-5-phosphate isomerase (RpiA), lid domain"/>
    <property type="match status" value="1"/>
</dbReference>
<feature type="binding site" evidence="3">
    <location>
        <begin position="97"/>
        <end position="100"/>
    </location>
    <ligand>
        <name>substrate</name>
    </ligand>
</feature>
<sequence>MKQNELKQSVGIKAVDFIQEGMTVGLGTGSTVYYLVEELGRRVQEKQLQVQCVSTSQRTWDQACALGITMKPLQEVSTIDLTIDGADEIDPDFQGIKGGGAAHTYEKIVAVNSRKNIWIVDESKLVDQLGAFGLPVEVLPFGAQQLFQRFQAEGLQPKLRLDDQQDPVHTDSQNYVFDLELGTIKHPHLLAQWLEEQAGVVEQGLFLDLVNTVIIGTDQGPKIISDIR</sequence>
<dbReference type="EC" id="5.3.1.6" evidence="3"/>